<gene>
    <name evidence="1" type="ORF">BLX24_04935</name>
</gene>
<dbReference type="InterPro" id="IPR037066">
    <property type="entry name" value="Plug_dom_sf"/>
</dbReference>
<accession>A0A1S2VN38</accession>
<dbReference type="Gene3D" id="2.170.130.10">
    <property type="entry name" value="TonB-dependent receptor, plug domain"/>
    <property type="match status" value="1"/>
</dbReference>
<dbReference type="AlphaFoldDB" id="A0A1S2VN38"/>
<keyword evidence="2" id="KW-1185">Reference proteome</keyword>
<evidence type="ECO:0000313" key="2">
    <source>
        <dbReference type="Proteomes" id="UP000181790"/>
    </source>
</evidence>
<dbReference type="OrthoDB" id="965677at2"/>
<protein>
    <recommendedName>
        <fullName evidence="3">TonB-dependent receptor plug domain-containing protein</fullName>
    </recommendedName>
</protein>
<dbReference type="RefSeq" id="WP_143092574.1">
    <property type="nucleotide sequence ID" value="NZ_MORL01000002.1"/>
</dbReference>
<comment type="caution">
    <text evidence="1">The sequence shown here is derived from an EMBL/GenBank/DDBJ whole genome shotgun (WGS) entry which is preliminary data.</text>
</comment>
<dbReference type="EMBL" id="MORL01000002">
    <property type="protein sequence ID" value="OIN60183.1"/>
    <property type="molecule type" value="Genomic_DNA"/>
</dbReference>
<organism evidence="1 2">
    <name type="scientific">Arsenicibacter rosenii</name>
    <dbReference type="NCBI Taxonomy" id="1750698"/>
    <lineage>
        <taxon>Bacteria</taxon>
        <taxon>Pseudomonadati</taxon>
        <taxon>Bacteroidota</taxon>
        <taxon>Cytophagia</taxon>
        <taxon>Cytophagales</taxon>
        <taxon>Spirosomataceae</taxon>
        <taxon>Arsenicibacter</taxon>
    </lineage>
</organism>
<evidence type="ECO:0008006" key="3">
    <source>
        <dbReference type="Google" id="ProtNLM"/>
    </source>
</evidence>
<proteinExistence type="predicted"/>
<evidence type="ECO:0000313" key="1">
    <source>
        <dbReference type="EMBL" id="OIN60183.1"/>
    </source>
</evidence>
<dbReference type="Proteomes" id="UP000181790">
    <property type="component" value="Unassembled WGS sequence"/>
</dbReference>
<name>A0A1S2VN38_9BACT</name>
<reference evidence="1 2" key="1">
    <citation type="submission" date="2016-10" db="EMBL/GenBank/DDBJ databases">
        <title>Arsenicibacter rosenii gen. nov., sp. nov., an efficient arsenic-methylating bacterium isolated from an arsenic-contaminated paddy soil.</title>
        <authorList>
            <person name="Huang K."/>
        </authorList>
    </citation>
    <scope>NUCLEOTIDE SEQUENCE [LARGE SCALE GENOMIC DNA]</scope>
    <source>
        <strain evidence="1 2">SM-1</strain>
    </source>
</reference>
<sequence length="136" mass="14712">MKRIILAVILAGSAGGIEAVEAHPVRPMRGDTAMPVENRRLPRPAIIPGAGLDTTMSRLPAQDQAIHDVVPDWLRSRNASRPLYIIDGKVASVSQMKALRADDVVSVNQMDGRRALTTYGSNARNGLVMITTRKGM</sequence>